<comment type="caution">
    <text evidence="9">The sequence shown here is derived from an EMBL/GenBank/DDBJ whole genome shotgun (WGS) entry which is preliminary data.</text>
</comment>
<dbReference type="CDD" id="cd09270">
    <property type="entry name" value="RNase_H2-B"/>
    <property type="match status" value="1"/>
</dbReference>
<feature type="domain" description="Rnh202 triple barrel" evidence="8">
    <location>
        <begin position="20"/>
        <end position="80"/>
    </location>
</feature>
<dbReference type="Gene3D" id="1.10.20.120">
    <property type="match status" value="1"/>
</dbReference>
<reference evidence="9 10" key="1">
    <citation type="journal article" date="2023" name="Hortic Res">
        <title>Pangenome of water caltrop reveals structural variations and asymmetric subgenome divergence after allopolyploidization.</title>
        <authorList>
            <person name="Zhang X."/>
            <person name="Chen Y."/>
            <person name="Wang L."/>
            <person name="Yuan Y."/>
            <person name="Fang M."/>
            <person name="Shi L."/>
            <person name="Lu R."/>
            <person name="Comes H.P."/>
            <person name="Ma Y."/>
            <person name="Chen Y."/>
            <person name="Huang G."/>
            <person name="Zhou Y."/>
            <person name="Zheng Z."/>
            <person name="Qiu Y."/>
        </authorList>
    </citation>
    <scope>NUCLEOTIDE SEQUENCE [LARGE SCALE GENOMIC DNA]</scope>
    <source>
        <strain evidence="9">F231</strain>
    </source>
</reference>
<accession>A0AAN7RKB8</accession>
<feature type="region of interest" description="Disordered" evidence="6">
    <location>
        <begin position="236"/>
        <end position="277"/>
    </location>
</feature>
<organism evidence="9 10">
    <name type="scientific">Trapa natans</name>
    <name type="common">Water chestnut</name>
    <dbReference type="NCBI Taxonomy" id="22666"/>
    <lineage>
        <taxon>Eukaryota</taxon>
        <taxon>Viridiplantae</taxon>
        <taxon>Streptophyta</taxon>
        <taxon>Embryophyta</taxon>
        <taxon>Tracheophyta</taxon>
        <taxon>Spermatophyta</taxon>
        <taxon>Magnoliopsida</taxon>
        <taxon>eudicotyledons</taxon>
        <taxon>Gunneridae</taxon>
        <taxon>Pentapetalae</taxon>
        <taxon>rosids</taxon>
        <taxon>malvids</taxon>
        <taxon>Myrtales</taxon>
        <taxon>Lythraceae</taxon>
        <taxon>Trapa</taxon>
    </lineage>
</organism>
<evidence type="ECO:0000256" key="4">
    <source>
        <dbReference type="ARBA" id="ARBA00024778"/>
    </source>
</evidence>
<comment type="function">
    <text evidence="4">Non catalytic subunit of RNase H2, an endonuclease that specifically degrades the RNA of RNA:DNA hybrids. Participates in DNA replication, possibly by mediating the removal of lagging-strand Okazaki fragment RNA primers during DNA replication. Mediates the excision of single ribonucleotides from DNA:RNA duplexes.</text>
</comment>
<evidence type="ECO:0000256" key="6">
    <source>
        <dbReference type="SAM" id="MobiDB-lite"/>
    </source>
</evidence>
<keyword evidence="3" id="KW-0539">Nucleus</keyword>
<dbReference type="Proteomes" id="UP001346149">
    <property type="component" value="Unassembled WGS sequence"/>
</dbReference>
<evidence type="ECO:0000256" key="1">
    <source>
        <dbReference type="ARBA" id="ARBA00004123"/>
    </source>
</evidence>
<feature type="domain" description="Ribonuclease H2 subunit B wHTH" evidence="7">
    <location>
        <begin position="83"/>
        <end position="176"/>
    </location>
</feature>
<dbReference type="EMBL" id="JAXQNO010000003">
    <property type="protein sequence ID" value="KAK4801136.1"/>
    <property type="molecule type" value="Genomic_DNA"/>
</dbReference>
<name>A0AAN7RKB8_TRANT</name>
<dbReference type="PANTHER" id="PTHR13383:SF11">
    <property type="entry name" value="RIBONUCLEASE H2 SUBUNIT B"/>
    <property type="match status" value="1"/>
</dbReference>
<evidence type="ECO:0000256" key="5">
    <source>
        <dbReference type="ARBA" id="ARBA00033464"/>
    </source>
</evidence>
<dbReference type="Pfam" id="PF17745">
    <property type="entry name" value="Ydr279_N"/>
    <property type="match status" value="1"/>
</dbReference>
<gene>
    <name evidence="9" type="ORF">SAY86_021623</name>
</gene>
<evidence type="ECO:0000259" key="7">
    <source>
        <dbReference type="Pfam" id="PF09468"/>
    </source>
</evidence>
<dbReference type="PANTHER" id="PTHR13383">
    <property type="entry name" value="RIBONUCLEASE H2 SUBUNIT B"/>
    <property type="match status" value="1"/>
</dbReference>
<evidence type="ECO:0000256" key="3">
    <source>
        <dbReference type="ARBA" id="ARBA00023242"/>
    </source>
</evidence>
<evidence type="ECO:0000256" key="2">
    <source>
        <dbReference type="ARBA" id="ARBA00019062"/>
    </source>
</evidence>
<dbReference type="Gene3D" id="2.20.25.530">
    <property type="match status" value="1"/>
</dbReference>
<keyword evidence="10" id="KW-1185">Reference proteome</keyword>
<evidence type="ECO:0000313" key="9">
    <source>
        <dbReference type="EMBL" id="KAK4801136.1"/>
    </source>
</evidence>
<evidence type="ECO:0000259" key="8">
    <source>
        <dbReference type="Pfam" id="PF17745"/>
    </source>
</evidence>
<proteinExistence type="predicted"/>
<protein>
    <recommendedName>
        <fullName evidence="2">Ribonuclease H2 subunit B</fullName>
    </recommendedName>
    <alternativeName>
        <fullName evidence="5">Ribonuclease HI subunit B</fullName>
    </alternativeName>
</protein>
<dbReference type="FunFam" id="2.20.25.530:FF:000002">
    <property type="entry name" value="Ribonuclease H2 subunit B"/>
    <property type="match status" value="1"/>
</dbReference>
<sequence length="277" mass="31708">MKMGWWEGTEEDNRILISPAESGAGQFLSLCHPKTGKRTCYLLANEKLQELQWFKLPYGSWFLGDYVCKDGCLYYATPVDLVFILLPMFEEARMKKGDDAGKFRQLDEIIFINGYPDYQLLLPLAEKYMRVVCEVKEIGSSSFFRLDDSKVLAWLSYKVHQLNKVLPTLGQNYAARTEKETLSDAVSVIGDYVKDEPWMKSLCDKFKVNFTEGPNQTTETEHLPAATDYLYSPIVSQDKNGTDKRAAKPGKQAKKAKMETDSQNIRDMFTRASRRRG</sequence>
<comment type="subcellular location">
    <subcellularLocation>
        <location evidence="1">Nucleus</location>
    </subcellularLocation>
</comment>
<dbReference type="Pfam" id="PF09468">
    <property type="entry name" value="RNase_H2-Ydr279"/>
    <property type="match status" value="1"/>
</dbReference>
<dbReference type="GO" id="GO:0006401">
    <property type="term" value="P:RNA catabolic process"/>
    <property type="evidence" value="ECO:0007669"/>
    <property type="project" value="TreeGrafter"/>
</dbReference>
<dbReference type="GO" id="GO:0005654">
    <property type="term" value="C:nucleoplasm"/>
    <property type="evidence" value="ECO:0007669"/>
    <property type="project" value="TreeGrafter"/>
</dbReference>
<dbReference type="GO" id="GO:0032299">
    <property type="term" value="C:ribonuclease H2 complex"/>
    <property type="evidence" value="ECO:0007669"/>
    <property type="project" value="InterPro"/>
</dbReference>
<dbReference type="InterPro" id="IPR041195">
    <property type="entry name" value="Rnh202_N"/>
</dbReference>
<dbReference type="AlphaFoldDB" id="A0AAN7RKB8"/>
<dbReference type="InterPro" id="IPR040456">
    <property type="entry name" value="RNase_H2_suB"/>
</dbReference>
<evidence type="ECO:0000313" key="10">
    <source>
        <dbReference type="Proteomes" id="UP001346149"/>
    </source>
</evidence>
<dbReference type="InterPro" id="IPR019024">
    <property type="entry name" value="RNase_H2_suB_wHTH"/>
</dbReference>